<proteinExistence type="predicted"/>
<keyword evidence="2" id="KW-0732">Signal</keyword>
<dbReference type="EMBL" id="BAAFSV010000004">
    <property type="protein sequence ID" value="GAB1317131.1"/>
    <property type="molecule type" value="Genomic_DNA"/>
</dbReference>
<feature type="transmembrane region" description="Helical" evidence="1">
    <location>
        <begin position="121"/>
        <end position="146"/>
    </location>
</feature>
<evidence type="ECO:0000256" key="1">
    <source>
        <dbReference type="SAM" id="Phobius"/>
    </source>
</evidence>
<reference evidence="3 4" key="1">
    <citation type="submission" date="2024-09" db="EMBL/GenBank/DDBJ databases">
        <title>Itraconazole resistance in Madurella fahalii resulting from another homologue of gene encoding cytochrome P450 14-alpha sterol demethylase (CYP51).</title>
        <authorList>
            <person name="Yoshioka I."/>
            <person name="Fahal A.H."/>
            <person name="Kaneko S."/>
            <person name="Yaguchi T."/>
        </authorList>
    </citation>
    <scope>NUCLEOTIDE SEQUENCE [LARGE SCALE GENOMIC DNA]</scope>
    <source>
        <strain evidence="3 4">IFM 68171</strain>
    </source>
</reference>
<dbReference type="GeneID" id="98178084"/>
<keyword evidence="1" id="KW-0812">Transmembrane</keyword>
<sequence length="359" mass="40454">MASMASRAGRTLMATPFLAIAVICFTQMDLPKLEVYQKQVLETGKGVIEWPGGSLAVFDRFYRVDALDKMWRGASVVFSPSSQGFDPVSWWQMVSFLTDLGPVYCVWFMEAARGANAWTSAYSATFWVFAAQFFGIGTIAPIYYFLFLVSGPATADIAGSGFAKLDKRSFDWRHIAFLLPLVLGLHNFEVFAAYLSPDPITRHYWVWAWQMSPLWIGIASFAGSYVVGPRYYVTMLARPSVLIKAVCAVSAVVWVSVLLFSPHSPFEIFLPTWEAQDDLVLHTRRALQMDQVCLFGSSFLWLAYQLVEIYWLGFMEGDGFWPLALLPVVLACFGPGVTFALGWWWRERKLDLAVEPGRN</sequence>
<feature type="chain" id="PRO_5046339270" evidence="2">
    <location>
        <begin position="22"/>
        <end position="359"/>
    </location>
</feature>
<name>A0ABQ0GH98_9PEZI</name>
<feature type="transmembrane region" description="Helical" evidence="1">
    <location>
        <begin position="12"/>
        <end position="28"/>
    </location>
</feature>
<feature type="signal peptide" evidence="2">
    <location>
        <begin position="1"/>
        <end position="21"/>
    </location>
</feature>
<accession>A0ABQ0GH98</accession>
<evidence type="ECO:0000313" key="4">
    <source>
        <dbReference type="Proteomes" id="UP001628179"/>
    </source>
</evidence>
<protein>
    <submittedName>
        <fullName evidence="3">Uncharacterized protein</fullName>
    </submittedName>
</protein>
<comment type="caution">
    <text evidence="3">The sequence shown here is derived from an EMBL/GenBank/DDBJ whole genome shotgun (WGS) entry which is preliminary data.</text>
</comment>
<feature type="transmembrane region" description="Helical" evidence="1">
    <location>
        <begin position="240"/>
        <end position="260"/>
    </location>
</feature>
<keyword evidence="1" id="KW-1133">Transmembrane helix</keyword>
<dbReference type="Proteomes" id="UP001628179">
    <property type="component" value="Unassembled WGS sequence"/>
</dbReference>
<evidence type="ECO:0000256" key="2">
    <source>
        <dbReference type="SAM" id="SignalP"/>
    </source>
</evidence>
<feature type="transmembrane region" description="Helical" evidence="1">
    <location>
        <begin position="175"/>
        <end position="195"/>
    </location>
</feature>
<dbReference type="RefSeq" id="XP_070918862.1">
    <property type="nucleotide sequence ID" value="XM_071062761.1"/>
</dbReference>
<feature type="transmembrane region" description="Helical" evidence="1">
    <location>
        <begin position="320"/>
        <end position="345"/>
    </location>
</feature>
<organism evidence="3 4">
    <name type="scientific">Madurella fahalii</name>
    <dbReference type="NCBI Taxonomy" id="1157608"/>
    <lineage>
        <taxon>Eukaryota</taxon>
        <taxon>Fungi</taxon>
        <taxon>Dikarya</taxon>
        <taxon>Ascomycota</taxon>
        <taxon>Pezizomycotina</taxon>
        <taxon>Sordariomycetes</taxon>
        <taxon>Sordariomycetidae</taxon>
        <taxon>Sordariales</taxon>
        <taxon>Sordariales incertae sedis</taxon>
        <taxon>Madurella</taxon>
    </lineage>
</organism>
<keyword evidence="1" id="KW-0472">Membrane</keyword>
<keyword evidence="4" id="KW-1185">Reference proteome</keyword>
<gene>
    <name evidence="3" type="ORF">MFIFM68171_07341</name>
</gene>
<feature type="transmembrane region" description="Helical" evidence="1">
    <location>
        <begin position="207"/>
        <end position="228"/>
    </location>
</feature>
<evidence type="ECO:0000313" key="3">
    <source>
        <dbReference type="EMBL" id="GAB1317131.1"/>
    </source>
</evidence>